<dbReference type="EMBL" id="WIWV01000084">
    <property type="protein sequence ID" value="KAF7714479.1"/>
    <property type="molecule type" value="Genomic_DNA"/>
</dbReference>
<dbReference type="OrthoDB" id="410198at2759"/>
<proteinExistence type="predicted"/>
<dbReference type="PANTHER" id="PTHR42791">
    <property type="entry name" value="GNAT FAMILY ACETYLTRANSFERASE"/>
    <property type="match status" value="1"/>
</dbReference>
<keyword evidence="3" id="KW-1185">Reference proteome</keyword>
<dbReference type="Proteomes" id="UP000631181">
    <property type="component" value="Unassembled WGS sequence"/>
</dbReference>
<dbReference type="AlphaFoldDB" id="A0A8J8W3D3"/>
<feature type="domain" description="N-acetyltransferase" evidence="1">
    <location>
        <begin position="59"/>
        <end position="218"/>
    </location>
</feature>
<dbReference type="PANTHER" id="PTHR42791:SF2">
    <property type="entry name" value="N-ACETYLTRANSFERASE DOMAIN-CONTAINING PROTEIN"/>
    <property type="match status" value="1"/>
</dbReference>
<name>A0A8J8W3D3_9EURO</name>
<sequence>MAFQIQYAEESDAPALARINILSFETQGLLQALFPGAETPALELHKANNYMKHLANRQMHVVKVTDPLTGELVGNARWQLPEAIWPRDQIPALSEKAQEIAQDPMRLAPRPRNEALFAGFRTMLEHYRKKYLRETDLLLDFLATTPSYQGRGVGSALLRWGTAKADEKQLRIYLEATEAGYPVYVKHGWKVVEEVFFDREQFGGHGRDRFILMMRDPKPLAKSGCQAPSQVDPDLPGFNVLATR</sequence>
<dbReference type="PROSITE" id="PS51186">
    <property type="entry name" value="GNAT"/>
    <property type="match status" value="1"/>
</dbReference>
<comment type="caution">
    <text evidence="2">The sequence shown here is derived from an EMBL/GenBank/DDBJ whole genome shotgun (WGS) entry which is preliminary data.</text>
</comment>
<reference evidence="2" key="1">
    <citation type="journal article" date="2020" name="Front. Microbiol.">
        <title>Gene regulatory networks of Penicillium echinulatum 2HH and Penicillium oxalicum 114-2 inferred by a computational biology approach.</title>
        <authorList>
            <person name="Lenz A.R."/>
            <person name="Galan-Vasquez E."/>
            <person name="Balbinot E."/>
            <person name="De Abreu F.P."/>
            <person name="De Oliveira N.S."/>
            <person name="Da Rosa L.O."/>
            <person name="De Avila E Silva S."/>
            <person name="Camassola M."/>
            <person name="Dillon A.J.P."/>
            <person name="Perez-Rueda E."/>
        </authorList>
    </citation>
    <scope>NUCLEOTIDE SEQUENCE</scope>
    <source>
        <strain evidence="2">S1M29</strain>
    </source>
</reference>
<dbReference type="InterPro" id="IPR052523">
    <property type="entry name" value="Trichothecene_AcTrans"/>
</dbReference>
<protein>
    <recommendedName>
        <fullName evidence="1">N-acetyltransferase domain-containing protein</fullName>
    </recommendedName>
</protein>
<dbReference type="SUPFAM" id="SSF55729">
    <property type="entry name" value="Acyl-CoA N-acyltransferases (Nat)"/>
    <property type="match status" value="1"/>
</dbReference>
<dbReference type="Pfam" id="PF13508">
    <property type="entry name" value="Acetyltransf_7"/>
    <property type="match status" value="1"/>
</dbReference>
<accession>A0A8J8W3D3</accession>
<dbReference type="Gene3D" id="3.40.630.30">
    <property type="match status" value="1"/>
</dbReference>
<organism evidence="2 3">
    <name type="scientific">Penicillium ucsense</name>
    <dbReference type="NCBI Taxonomy" id="2839758"/>
    <lineage>
        <taxon>Eukaryota</taxon>
        <taxon>Fungi</taxon>
        <taxon>Dikarya</taxon>
        <taxon>Ascomycota</taxon>
        <taxon>Pezizomycotina</taxon>
        <taxon>Eurotiomycetes</taxon>
        <taxon>Eurotiomycetidae</taxon>
        <taxon>Eurotiales</taxon>
        <taxon>Aspergillaceae</taxon>
        <taxon>Penicillium</taxon>
    </lineage>
</organism>
<dbReference type="InterPro" id="IPR016181">
    <property type="entry name" value="Acyl_CoA_acyltransferase"/>
</dbReference>
<evidence type="ECO:0000313" key="3">
    <source>
        <dbReference type="Proteomes" id="UP000631181"/>
    </source>
</evidence>
<dbReference type="GO" id="GO:0016747">
    <property type="term" value="F:acyltransferase activity, transferring groups other than amino-acyl groups"/>
    <property type="evidence" value="ECO:0007669"/>
    <property type="project" value="InterPro"/>
</dbReference>
<dbReference type="CDD" id="cd04301">
    <property type="entry name" value="NAT_SF"/>
    <property type="match status" value="1"/>
</dbReference>
<gene>
    <name evidence="2" type="ORF">PECM_008308</name>
</gene>
<evidence type="ECO:0000259" key="1">
    <source>
        <dbReference type="PROSITE" id="PS51186"/>
    </source>
</evidence>
<dbReference type="InterPro" id="IPR000182">
    <property type="entry name" value="GNAT_dom"/>
</dbReference>
<evidence type="ECO:0000313" key="2">
    <source>
        <dbReference type="EMBL" id="KAF7714479.1"/>
    </source>
</evidence>